<keyword evidence="10" id="KW-0443">Lipid metabolism</keyword>
<feature type="domain" description="Prenyltransferase alpha-alpha toroid" evidence="14">
    <location>
        <begin position="74"/>
        <end position="402"/>
    </location>
</feature>
<evidence type="ECO:0000256" key="1">
    <source>
        <dbReference type="ARBA" id="ARBA00010497"/>
    </source>
</evidence>
<dbReference type="GO" id="GO:0005965">
    <property type="term" value="C:protein farnesyltransferase complex"/>
    <property type="evidence" value="ECO:0007669"/>
    <property type="project" value="UniProtKB-UniRule"/>
</dbReference>
<dbReference type="InterPro" id="IPR026872">
    <property type="entry name" value="FTB"/>
</dbReference>
<evidence type="ECO:0000313" key="16">
    <source>
        <dbReference type="Proteomes" id="UP000053237"/>
    </source>
</evidence>
<sequence length="422" mass="47505">MSNPKQCIAPEVSSDQLETYQFDDENHVTKTSMDQKECEQSCLLFFYPFETLPIDQQIELQTKGFIDEELKAKLLRDQHAEFLKRGLSHLSGGFVTLDASRPWLSYWMLHGLQLLEMPPTDIYDRVIRTFQHFWHSDGGFGGGPMQIGHTATTYAACLSLAIIGTSEALDTVNRSKLYDFFMTRKHSSGAFSAHEGGEVDVRVTYCVISIASLYGILSDDLKKNVVEYVISCQTYEGGFGGEPDSEAHGGYAYCSIATLWIVNALDRVKNLKGLLHWVVNRQMRFEGGYQGRTNKLVDGCYSFWQGAIPALLAPRLKEMYGLDHFQCHQLQLQKYILLCGQQLEGGMRDKPGKSRDHYHTCYCLSGLSIAQHGNILQECNSEPVVYGSTSNLLPPVHPAYNIGIDKVSFIQQYFAEKQISAK</sequence>
<keyword evidence="8" id="KW-0677">Repeat</keyword>
<comment type="similarity">
    <text evidence="1 13">Belongs to the protein prenyltransferase subunit beta family.</text>
</comment>
<dbReference type="Proteomes" id="UP000053237">
    <property type="component" value="Unassembled WGS sequence"/>
</dbReference>
<evidence type="ECO:0000256" key="11">
    <source>
        <dbReference type="ARBA" id="ARBA00055850"/>
    </source>
</evidence>
<dbReference type="Gene3D" id="1.50.10.20">
    <property type="match status" value="1"/>
</dbReference>
<dbReference type="EC" id="2.5.1.58" evidence="2 13"/>
<evidence type="ECO:0000256" key="3">
    <source>
        <dbReference type="ARBA" id="ARBA00015798"/>
    </source>
</evidence>
<evidence type="ECO:0000256" key="13">
    <source>
        <dbReference type="RuleBase" id="RU365056"/>
    </source>
</evidence>
<dbReference type="GO" id="GO:0008270">
    <property type="term" value="F:zinc ion binding"/>
    <property type="evidence" value="ECO:0007669"/>
    <property type="project" value="UniProtKB-UniRule"/>
</dbReference>
<dbReference type="InterPro" id="IPR045089">
    <property type="entry name" value="PGGT1B-like"/>
</dbReference>
<gene>
    <name evidence="15" type="ORF">BN9_094350</name>
</gene>
<dbReference type="SUPFAM" id="SSF48239">
    <property type="entry name" value="Terpenoid cyclases/Protein prenyltransferases"/>
    <property type="match status" value="1"/>
</dbReference>
<evidence type="ECO:0000256" key="4">
    <source>
        <dbReference type="ARBA" id="ARBA00022553"/>
    </source>
</evidence>
<comment type="subunit">
    <text evidence="12">Heterodimer of FNTA and FNTB.</text>
</comment>
<keyword evidence="5 13" id="KW-0637">Prenyltransferase</keyword>
<dbReference type="Pfam" id="PF00432">
    <property type="entry name" value="Prenyltrans"/>
    <property type="match status" value="1"/>
</dbReference>
<evidence type="ECO:0000256" key="12">
    <source>
        <dbReference type="ARBA" id="ARBA00064192"/>
    </source>
</evidence>
<organism evidence="15 16">
    <name type="scientific">Albugo candida</name>
    <dbReference type="NCBI Taxonomy" id="65357"/>
    <lineage>
        <taxon>Eukaryota</taxon>
        <taxon>Sar</taxon>
        <taxon>Stramenopiles</taxon>
        <taxon>Oomycota</taxon>
        <taxon>Peronosporomycetes</taxon>
        <taxon>Albuginales</taxon>
        <taxon>Albuginaceae</taxon>
        <taxon>Albugo</taxon>
    </lineage>
</organism>
<evidence type="ECO:0000256" key="5">
    <source>
        <dbReference type="ARBA" id="ARBA00022602"/>
    </source>
</evidence>
<evidence type="ECO:0000256" key="2">
    <source>
        <dbReference type="ARBA" id="ARBA00012702"/>
    </source>
</evidence>
<keyword evidence="7 13" id="KW-0479">Metal-binding</keyword>
<evidence type="ECO:0000256" key="8">
    <source>
        <dbReference type="ARBA" id="ARBA00022737"/>
    </source>
</evidence>
<comment type="function">
    <text evidence="13">Catalyzes the transfer of a farnesyl moiety from farnesyl diphosphate to a cysteine at the fourth position from the C-terminus of several proteins. The beta subunit is responsible for peptide-binding.</text>
</comment>
<dbReference type="GO" id="GO:0004660">
    <property type="term" value="F:protein farnesyltransferase activity"/>
    <property type="evidence" value="ECO:0007669"/>
    <property type="project" value="UniProtKB-UniRule"/>
</dbReference>
<dbReference type="FunFam" id="1.50.10.20:FF:000007">
    <property type="entry name" value="Protein farnesyltransferase subunit beta"/>
    <property type="match status" value="1"/>
</dbReference>
<dbReference type="InParanoid" id="A0A024GPA9"/>
<dbReference type="AlphaFoldDB" id="A0A024GPA9"/>
<dbReference type="GO" id="GO:0097354">
    <property type="term" value="P:prenylation"/>
    <property type="evidence" value="ECO:0007669"/>
    <property type="project" value="UniProtKB-UniRule"/>
</dbReference>
<dbReference type="EMBL" id="CAIX01000218">
    <property type="protein sequence ID" value="CCI48362.1"/>
    <property type="molecule type" value="Genomic_DNA"/>
</dbReference>
<dbReference type="STRING" id="65357.A0A024GPA9"/>
<evidence type="ECO:0000256" key="7">
    <source>
        <dbReference type="ARBA" id="ARBA00022723"/>
    </source>
</evidence>
<dbReference type="GO" id="GO:0006629">
    <property type="term" value="P:lipid metabolic process"/>
    <property type="evidence" value="ECO:0007669"/>
    <property type="project" value="UniProtKB-KW"/>
</dbReference>
<keyword evidence="9 13" id="KW-0862">Zinc</keyword>
<proteinExistence type="inferred from homology"/>
<keyword evidence="16" id="KW-1185">Reference proteome</keyword>
<keyword evidence="6 13" id="KW-0808">Transferase</keyword>
<comment type="subunit">
    <text evidence="13">Heterodimer of an alpha and a beta subunit.</text>
</comment>
<evidence type="ECO:0000256" key="10">
    <source>
        <dbReference type="ARBA" id="ARBA00023098"/>
    </source>
</evidence>
<dbReference type="CDD" id="cd02893">
    <property type="entry name" value="FTase"/>
    <property type="match status" value="1"/>
</dbReference>
<reference evidence="15 16" key="1">
    <citation type="submission" date="2012-05" db="EMBL/GenBank/DDBJ databases">
        <title>Recombination and specialization in a pathogen metapopulation.</title>
        <authorList>
            <person name="Gardiner A."/>
            <person name="Kemen E."/>
            <person name="Schultz-Larsen T."/>
            <person name="MacLean D."/>
            <person name="Van Oosterhout C."/>
            <person name="Jones J.D.G."/>
        </authorList>
    </citation>
    <scope>NUCLEOTIDE SEQUENCE [LARGE SCALE GENOMIC DNA]</scope>
    <source>
        <strain evidence="15 16">Ac Nc2</strain>
    </source>
</reference>
<accession>A0A024GPA9</accession>
<comment type="caution">
    <text evidence="15">The sequence shown here is derived from an EMBL/GenBank/DDBJ whole genome shotgun (WGS) entry which is preliminary data.</text>
</comment>
<evidence type="ECO:0000256" key="9">
    <source>
        <dbReference type="ARBA" id="ARBA00022833"/>
    </source>
</evidence>
<comment type="cofactor">
    <cofactor evidence="13">
        <name>Zn(2+)</name>
        <dbReference type="ChEBI" id="CHEBI:29105"/>
    </cofactor>
    <text evidence="13">Binds 1 zinc ion per subunit.</text>
</comment>
<comment type="function">
    <text evidence="11">Essential subunit of the farnesyltransferase complex. Catalyzes the transfer of a farnesyl moiety from farnesyl diphosphate to a cysteine at the fourth position from the C-terminus of several proteins having the C-terminal sequence Cys-aliphatic-aliphatic-X.</text>
</comment>
<evidence type="ECO:0000313" key="15">
    <source>
        <dbReference type="EMBL" id="CCI48362.1"/>
    </source>
</evidence>
<dbReference type="PANTHER" id="PTHR11774">
    <property type="entry name" value="GERANYLGERANYL TRANSFERASE TYPE BETA SUBUNIT"/>
    <property type="match status" value="1"/>
</dbReference>
<comment type="catalytic activity">
    <reaction evidence="13">
        <text>L-cysteinyl-[protein] + (2E,6E)-farnesyl diphosphate = S-(2E,6E)-farnesyl-L-cysteinyl-[protein] + diphosphate</text>
        <dbReference type="Rhea" id="RHEA:13345"/>
        <dbReference type="Rhea" id="RHEA-COMP:10131"/>
        <dbReference type="Rhea" id="RHEA-COMP:11535"/>
        <dbReference type="ChEBI" id="CHEBI:29950"/>
        <dbReference type="ChEBI" id="CHEBI:33019"/>
        <dbReference type="ChEBI" id="CHEBI:86019"/>
        <dbReference type="ChEBI" id="CHEBI:175763"/>
    </reaction>
</comment>
<dbReference type="PANTHER" id="PTHR11774:SF6">
    <property type="entry name" value="PROTEIN FARNESYLTRANSFERASE SUBUNIT BETA"/>
    <property type="match status" value="1"/>
</dbReference>
<dbReference type="InterPro" id="IPR001330">
    <property type="entry name" value="Prenyltrans"/>
</dbReference>
<evidence type="ECO:0000259" key="14">
    <source>
        <dbReference type="Pfam" id="PF00432"/>
    </source>
</evidence>
<dbReference type="InterPro" id="IPR008930">
    <property type="entry name" value="Terpenoid_cyclase/PrenylTrfase"/>
</dbReference>
<evidence type="ECO:0000256" key="6">
    <source>
        <dbReference type="ARBA" id="ARBA00022679"/>
    </source>
</evidence>
<dbReference type="OrthoDB" id="10261146at2759"/>
<name>A0A024GPA9_9STRA</name>
<keyword evidence="4" id="KW-0597">Phosphoprotein</keyword>
<protein>
    <recommendedName>
        <fullName evidence="3 13">Protein farnesyltransferase subunit beta</fullName>
        <shortName evidence="13">FTase-beta</shortName>
        <ecNumber evidence="2 13">2.5.1.58</ecNumber>
    </recommendedName>
</protein>